<proteinExistence type="predicted"/>
<dbReference type="NCBIfam" id="NF033530">
    <property type="entry name" value="lasso_PqqD_Strm"/>
    <property type="match status" value="1"/>
</dbReference>
<name>A0A7W3LN18_ACTNM</name>
<dbReference type="InterPro" id="IPR008792">
    <property type="entry name" value="PQQD"/>
</dbReference>
<sequence>MSLRLRPGVSTADTDYGTVVLDEHGGQYWQLNATGSLIVRSLLDGGTPRQAAEAVAEEFDVTAERALDDVTALLDRLRAAGLVVS</sequence>
<keyword evidence="2" id="KW-1185">Reference proteome</keyword>
<gene>
    <name evidence="1" type="ORF">HNR61_002789</name>
</gene>
<dbReference type="EMBL" id="JACJIA010000003">
    <property type="protein sequence ID" value="MBA8951158.1"/>
    <property type="molecule type" value="Genomic_DNA"/>
</dbReference>
<comment type="caution">
    <text evidence="1">The sequence shown here is derived from an EMBL/GenBank/DDBJ whole genome shotgun (WGS) entry which is preliminary data.</text>
</comment>
<evidence type="ECO:0000313" key="2">
    <source>
        <dbReference type="Proteomes" id="UP000572680"/>
    </source>
</evidence>
<dbReference type="RefSeq" id="WP_182843529.1">
    <property type="nucleotide sequence ID" value="NZ_BAAALP010000009.1"/>
</dbReference>
<dbReference type="Pfam" id="PF05402">
    <property type="entry name" value="PqqD"/>
    <property type="match status" value="1"/>
</dbReference>
<dbReference type="Proteomes" id="UP000572680">
    <property type="component" value="Unassembled WGS sequence"/>
</dbReference>
<evidence type="ECO:0000313" key="1">
    <source>
        <dbReference type="EMBL" id="MBA8951158.1"/>
    </source>
</evidence>
<protein>
    <recommendedName>
        <fullName evidence="3">Lasso peptide biosynthesis PqqD family chaperone</fullName>
    </recommendedName>
</protein>
<accession>A0A7W3LN18</accession>
<evidence type="ECO:0008006" key="3">
    <source>
        <dbReference type="Google" id="ProtNLM"/>
    </source>
</evidence>
<organism evidence="1 2">
    <name type="scientific">Actinomadura namibiensis</name>
    <dbReference type="NCBI Taxonomy" id="182080"/>
    <lineage>
        <taxon>Bacteria</taxon>
        <taxon>Bacillati</taxon>
        <taxon>Actinomycetota</taxon>
        <taxon>Actinomycetes</taxon>
        <taxon>Streptosporangiales</taxon>
        <taxon>Thermomonosporaceae</taxon>
        <taxon>Actinomadura</taxon>
    </lineage>
</organism>
<dbReference type="Gene3D" id="1.10.10.1150">
    <property type="entry name" value="Coenzyme PQQ synthesis protein D (PqqD)"/>
    <property type="match status" value="1"/>
</dbReference>
<reference evidence="1 2" key="1">
    <citation type="submission" date="2020-08" db="EMBL/GenBank/DDBJ databases">
        <title>Genomic Encyclopedia of Type Strains, Phase IV (KMG-IV): sequencing the most valuable type-strain genomes for metagenomic binning, comparative biology and taxonomic classification.</title>
        <authorList>
            <person name="Goeker M."/>
        </authorList>
    </citation>
    <scope>NUCLEOTIDE SEQUENCE [LARGE SCALE GENOMIC DNA]</scope>
    <source>
        <strain evidence="1 2">DSM 44197</strain>
    </source>
</reference>
<dbReference type="AlphaFoldDB" id="A0A7W3LN18"/>
<dbReference type="InterPro" id="IPR041881">
    <property type="entry name" value="PqqD_sf"/>
</dbReference>